<reference evidence="1 2" key="1">
    <citation type="submission" date="2005-09" db="EMBL/GenBank/DDBJ databases">
        <authorList>
            <person name="Mural R.J."/>
            <person name="Li P.W."/>
            <person name="Adams M.D."/>
            <person name="Amanatides P.G."/>
            <person name="Baden-Tillson H."/>
            <person name="Barnstead M."/>
            <person name="Chin S.H."/>
            <person name="Dew I."/>
            <person name="Evans C.A."/>
            <person name="Ferriera S."/>
            <person name="Flanigan M."/>
            <person name="Fosler C."/>
            <person name="Glodek A."/>
            <person name="Gu Z."/>
            <person name="Holt R.A."/>
            <person name="Jennings D."/>
            <person name="Kraft C.L."/>
            <person name="Lu F."/>
            <person name="Nguyen T."/>
            <person name="Nusskern D.R."/>
            <person name="Pfannkoch C.M."/>
            <person name="Sitter C."/>
            <person name="Sutton G.G."/>
            <person name="Venter J.C."/>
            <person name="Wang Z."/>
            <person name="Woodage T."/>
            <person name="Zheng X.H."/>
            <person name="Zhong F."/>
        </authorList>
    </citation>
    <scope>NUCLEOTIDE SEQUENCE [LARGE SCALE GENOMIC DNA]</scope>
    <source>
        <strain>BN</strain>
        <strain evidence="2">Sprague-Dawley</strain>
    </source>
</reference>
<dbReference type="Proteomes" id="UP000234681">
    <property type="component" value="Chromosome 8"/>
</dbReference>
<evidence type="ECO:0000313" key="2">
    <source>
        <dbReference type="Proteomes" id="UP000234681"/>
    </source>
</evidence>
<protein>
    <submittedName>
        <fullName evidence="1">RCG25361</fullName>
    </submittedName>
</protein>
<dbReference type="EMBL" id="CH473954">
    <property type="protein sequence ID" value="EDL77652.1"/>
    <property type="molecule type" value="Genomic_DNA"/>
</dbReference>
<evidence type="ECO:0000313" key="1">
    <source>
        <dbReference type="EMBL" id="EDL77652.1"/>
    </source>
</evidence>
<proteinExistence type="predicted"/>
<name>A6I1S5_RAT</name>
<sequence>MPHRTGKCCCRVARKHASVTSRTEKLGDIWRLIMDL</sequence>
<gene>
    <name evidence="1" type="ORF">rCG_25361</name>
</gene>
<dbReference type="AlphaFoldDB" id="A6I1S5"/>
<accession>A6I1S5</accession>
<organism evidence="1 2">
    <name type="scientific">Rattus norvegicus</name>
    <name type="common">Rat</name>
    <dbReference type="NCBI Taxonomy" id="10116"/>
    <lineage>
        <taxon>Eukaryota</taxon>
        <taxon>Metazoa</taxon>
        <taxon>Chordata</taxon>
        <taxon>Craniata</taxon>
        <taxon>Vertebrata</taxon>
        <taxon>Euteleostomi</taxon>
        <taxon>Mammalia</taxon>
        <taxon>Eutheria</taxon>
        <taxon>Euarchontoglires</taxon>
        <taxon>Glires</taxon>
        <taxon>Rodentia</taxon>
        <taxon>Myomorpha</taxon>
        <taxon>Muroidea</taxon>
        <taxon>Muridae</taxon>
        <taxon>Murinae</taxon>
        <taxon>Rattus</taxon>
    </lineage>
</organism>